<dbReference type="FunFam" id="2.40.10.230:FF:000002">
    <property type="entry name" value="H/ACA ribonucleoprotein complex non-core subunit NAF1"/>
    <property type="match status" value="1"/>
</dbReference>
<keyword evidence="4" id="KW-0690">Ribosome biogenesis</keyword>
<keyword evidence="5" id="KW-0698">rRNA processing</keyword>
<proteinExistence type="inferred from homology"/>
<dbReference type="Proteomes" id="UP000677054">
    <property type="component" value="Unassembled WGS sequence"/>
</dbReference>
<evidence type="ECO:0000256" key="7">
    <source>
        <dbReference type="ARBA" id="ARBA00022884"/>
    </source>
</evidence>
<feature type="region of interest" description="Disordered" evidence="9">
    <location>
        <begin position="462"/>
        <end position="504"/>
    </location>
</feature>
<dbReference type="GO" id="GO:0043489">
    <property type="term" value="P:RNA stabilization"/>
    <property type="evidence" value="ECO:0007669"/>
    <property type="project" value="UniProtKB-ARBA"/>
</dbReference>
<feature type="compositionally biased region" description="Pro residues" evidence="9">
    <location>
        <begin position="462"/>
        <end position="480"/>
    </location>
</feature>
<comment type="similarity">
    <text evidence="2">Belongs to the NAF1 family.</text>
</comment>
<dbReference type="PANTHER" id="PTHR31633:SF1">
    <property type="entry name" value="H_ACA RIBONUCLEOPROTEIN COMPLEX NON-CORE SUBUNIT NAF1"/>
    <property type="match status" value="1"/>
</dbReference>
<evidence type="ECO:0000256" key="3">
    <source>
        <dbReference type="ARBA" id="ARBA00021438"/>
    </source>
</evidence>
<dbReference type="EMBL" id="CAJPEV010000180">
    <property type="protein sequence ID" value="CAG0881915.1"/>
    <property type="molecule type" value="Genomic_DNA"/>
</dbReference>
<protein>
    <recommendedName>
        <fullName evidence="3">H/ACA ribonucleoprotein complex non-core subunit NAF1</fullName>
    </recommendedName>
</protein>
<feature type="compositionally biased region" description="Pro residues" evidence="9">
    <location>
        <begin position="495"/>
        <end position="504"/>
    </location>
</feature>
<dbReference type="InterPro" id="IPR009000">
    <property type="entry name" value="Transl_B-barrel_sf"/>
</dbReference>
<feature type="compositionally biased region" description="Polar residues" evidence="9">
    <location>
        <begin position="1"/>
        <end position="16"/>
    </location>
</feature>
<keyword evidence="11" id="KW-1185">Reference proteome</keyword>
<feature type="region of interest" description="Disordered" evidence="9">
    <location>
        <begin position="1"/>
        <end position="29"/>
    </location>
</feature>
<dbReference type="GO" id="GO:0000493">
    <property type="term" value="P:box H/ACA snoRNP assembly"/>
    <property type="evidence" value="ECO:0007669"/>
    <property type="project" value="InterPro"/>
</dbReference>
<keyword evidence="8" id="KW-0539">Nucleus</keyword>
<evidence type="ECO:0000256" key="1">
    <source>
        <dbReference type="ARBA" id="ARBA00004123"/>
    </source>
</evidence>
<dbReference type="Pfam" id="PF04410">
    <property type="entry name" value="Gar1"/>
    <property type="match status" value="1"/>
</dbReference>
<dbReference type="EMBL" id="LR899697">
    <property type="protein sequence ID" value="CAD7241819.1"/>
    <property type="molecule type" value="Genomic_DNA"/>
</dbReference>
<feature type="compositionally biased region" description="Basic and acidic residues" evidence="9">
    <location>
        <begin position="158"/>
        <end position="168"/>
    </location>
</feature>
<gene>
    <name evidence="10" type="ORF">DSTB1V02_LOCUS1797</name>
</gene>
<feature type="region of interest" description="Disordered" evidence="9">
    <location>
        <begin position="78"/>
        <end position="181"/>
    </location>
</feature>
<feature type="compositionally biased region" description="Acidic residues" evidence="9">
    <location>
        <begin position="307"/>
        <end position="327"/>
    </location>
</feature>
<evidence type="ECO:0000256" key="6">
    <source>
        <dbReference type="ARBA" id="ARBA00022553"/>
    </source>
</evidence>
<evidence type="ECO:0000256" key="9">
    <source>
        <dbReference type="SAM" id="MobiDB-lite"/>
    </source>
</evidence>
<sequence>MEQNNMKMLGSASSSLVDYDDSEEEDNPSETIVEEFAGANGLESKQELTRSADACECPMLQNVKDEGKLEFPANPEPAVHCDAGKSETSCDGIEVRTEGLENALPGEECIDEGGDRPSFYIHRGHQSQDSSSEDSDEEPKSPIPLSSSSIDSSDSDDTEKSKQIKQPKESTTGKNRKKKCHTKGELELEDLPPIEELHITVPIDHCQIIGHVSSIVNPLVVVEAIPGTPALDLESVLFLQDGKPLGVVFDVFGQVTKPYYSIRFNNMEEITLRGIHEGQDVYCAPSTPYAIFVFLEQLRRIKGSDASWEDNNEPPSSEEEFSDDESEFSSRREKSRTGQKEINGTSSTEQGGRRFLRCRGRGRGRGRRGKKPFPGHNIPTHPLPGVVNPFICPHPQQAPSLVGPPRWCRAPPHQAMSQRNVIHPHSQELPPPMGRPQWCRAPLYPHQTRPRPSAQRFPGAPFPPPFPPPWIQHTMPPPPVIESHSNWQPNYNLFMPPPPPPPHQ</sequence>
<feature type="region of interest" description="Disordered" evidence="9">
    <location>
        <begin position="306"/>
        <end position="381"/>
    </location>
</feature>
<dbReference type="OrthoDB" id="21550at2759"/>
<dbReference type="SUPFAM" id="SSF50447">
    <property type="entry name" value="Translation proteins"/>
    <property type="match status" value="1"/>
</dbReference>
<name>A0A7R9A0T3_9CRUS</name>
<evidence type="ECO:0000256" key="4">
    <source>
        <dbReference type="ARBA" id="ARBA00022517"/>
    </source>
</evidence>
<dbReference type="InterPro" id="IPR007504">
    <property type="entry name" value="H/ACA_rnp_Gar1/Naf1"/>
</dbReference>
<dbReference type="PANTHER" id="PTHR31633">
    <property type="entry name" value="H/ACA RIBONUCLEOPROTEIN COMPLEX NON-CORE SUBUNIT NAF1"/>
    <property type="match status" value="1"/>
</dbReference>
<reference evidence="10" key="1">
    <citation type="submission" date="2020-11" db="EMBL/GenBank/DDBJ databases">
        <authorList>
            <person name="Tran Van P."/>
        </authorList>
    </citation>
    <scope>NUCLEOTIDE SEQUENCE</scope>
</reference>
<comment type="subcellular location">
    <subcellularLocation>
        <location evidence="1">Nucleus</location>
    </subcellularLocation>
</comment>
<dbReference type="Gene3D" id="2.40.10.230">
    <property type="entry name" value="Probable tRNA pseudouridine synthase domain"/>
    <property type="match status" value="1"/>
</dbReference>
<dbReference type="GO" id="GO:0003723">
    <property type="term" value="F:RNA binding"/>
    <property type="evidence" value="ECO:0007669"/>
    <property type="project" value="UniProtKB-KW"/>
</dbReference>
<dbReference type="GO" id="GO:0005634">
    <property type="term" value="C:nucleus"/>
    <property type="evidence" value="ECO:0007669"/>
    <property type="project" value="UniProtKB-SubCell"/>
</dbReference>
<feature type="compositionally biased region" description="Low complexity" evidence="9">
    <location>
        <begin position="143"/>
        <end position="152"/>
    </location>
</feature>
<feature type="compositionally biased region" description="Acidic residues" evidence="9">
    <location>
        <begin position="18"/>
        <end position="28"/>
    </location>
</feature>
<accession>A0A7R9A0T3</accession>
<evidence type="ECO:0000256" key="8">
    <source>
        <dbReference type="ARBA" id="ARBA00023242"/>
    </source>
</evidence>
<dbReference type="AlphaFoldDB" id="A0A7R9A0T3"/>
<dbReference type="GO" id="GO:0001522">
    <property type="term" value="P:pseudouridine synthesis"/>
    <property type="evidence" value="ECO:0007669"/>
    <property type="project" value="InterPro"/>
</dbReference>
<keyword evidence="7" id="KW-0694">RNA-binding</keyword>
<feature type="compositionally biased region" description="Basic residues" evidence="9">
    <location>
        <begin position="354"/>
        <end position="373"/>
    </location>
</feature>
<evidence type="ECO:0000313" key="10">
    <source>
        <dbReference type="EMBL" id="CAD7241819.1"/>
    </source>
</evidence>
<evidence type="ECO:0000256" key="5">
    <source>
        <dbReference type="ARBA" id="ARBA00022552"/>
    </source>
</evidence>
<evidence type="ECO:0000313" key="11">
    <source>
        <dbReference type="Proteomes" id="UP000677054"/>
    </source>
</evidence>
<organism evidence="10">
    <name type="scientific">Darwinula stevensoni</name>
    <dbReference type="NCBI Taxonomy" id="69355"/>
    <lineage>
        <taxon>Eukaryota</taxon>
        <taxon>Metazoa</taxon>
        <taxon>Ecdysozoa</taxon>
        <taxon>Arthropoda</taxon>
        <taxon>Crustacea</taxon>
        <taxon>Oligostraca</taxon>
        <taxon>Ostracoda</taxon>
        <taxon>Podocopa</taxon>
        <taxon>Podocopida</taxon>
        <taxon>Darwinulocopina</taxon>
        <taxon>Darwinuloidea</taxon>
        <taxon>Darwinulidae</taxon>
        <taxon>Darwinula</taxon>
    </lineage>
</organism>
<evidence type="ECO:0000256" key="2">
    <source>
        <dbReference type="ARBA" id="ARBA00009801"/>
    </source>
</evidence>
<dbReference type="GO" id="GO:0006364">
    <property type="term" value="P:rRNA processing"/>
    <property type="evidence" value="ECO:0007669"/>
    <property type="project" value="UniProtKB-KW"/>
</dbReference>
<dbReference type="GO" id="GO:0005732">
    <property type="term" value="C:sno(s)RNA-containing ribonucleoprotein complex"/>
    <property type="evidence" value="ECO:0007669"/>
    <property type="project" value="InterPro"/>
</dbReference>
<dbReference type="InterPro" id="IPR038664">
    <property type="entry name" value="Gar1/Naf1_Cbf5-bd_sf"/>
</dbReference>
<dbReference type="InterPro" id="IPR040309">
    <property type="entry name" value="Naf1"/>
</dbReference>
<feature type="compositionally biased region" description="Polar residues" evidence="9">
    <location>
        <begin position="340"/>
        <end position="350"/>
    </location>
</feature>
<feature type="compositionally biased region" description="Basic and acidic residues" evidence="9">
    <location>
        <begin position="328"/>
        <end position="339"/>
    </location>
</feature>
<keyword evidence="6" id="KW-0597">Phosphoprotein</keyword>